<dbReference type="PANTHER" id="PTHR46654">
    <property type="entry name" value="E3 UBIQUITIN-PROTEIN LIGASE HECTD3"/>
    <property type="match status" value="1"/>
</dbReference>
<dbReference type="PROSITE" id="PS50237">
    <property type="entry name" value="HECT"/>
    <property type="match status" value="1"/>
</dbReference>
<dbReference type="SUPFAM" id="SSF56204">
    <property type="entry name" value="Hect, E3 ligase catalytic domain"/>
    <property type="match status" value="1"/>
</dbReference>
<dbReference type="InterPro" id="IPR013320">
    <property type="entry name" value="ConA-like_dom_sf"/>
</dbReference>
<dbReference type="Gene3D" id="3.30.2410.10">
    <property type="entry name" value="Hect, E3 ligase catalytic domain"/>
    <property type="match status" value="1"/>
</dbReference>
<organism evidence="5 6">
    <name type="scientific">Cryptosporidium parvum</name>
    <dbReference type="NCBI Taxonomy" id="5807"/>
    <lineage>
        <taxon>Eukaryota</taxon>
        <taxon>Sar</taxon>
        <taxon>Alveolata</taxon>
        <taxon>Apicomplexa</taxon>
        <taxon>Conoidasida</taxon>
        <taxon>Coccidia</taxon>
        <taxon>Eucoccidiorida</taxon>
        <taxon>Eimeriorina</taxon>
        <taxon>Cryptosporidiidae</taxon>
        <taxon>Cryptosporidium</taxon>
    </lineage>
</organism>
<dbReference type="OMA" id="YFSYAYI"/>
<dbReference type="PANTHER" id="PTHR46654:SF1">
    <property type="entry name" value="E3 UBIQUITIN-PROTEIN LIGASE HECTD3"/>
    <property type="match status" value="1"/>
</dbReference>
<dbReference type="Pfam" id="PF00632">
    <property type="entry name" value="HECT"/>
    <property type="match status" value="1"/>
</dbReference>
<protein>
    <recommendedName>
        <fullName evidence="7">HECT domain-containing protein</fullName>
    </recommendedName>
</protein>
<dbReference type="GO" id="GO:0004842">
    <property type="term" value="F:ubiquitin-protein transferase activity"/>
    <property type="evidence" value="ECO:0007669"/>
    <property type="project" value="InterPro"/>
</dbReference>
<dbReference type="InterPro" id="IPR044736">
    <property type="entry name" value="Gid1/RanBPM/SPLA_SPRY"/>
</dbReference>
<name>A0A7S7RI00_CRYPV</name>
<dbReference type="PROSITE" id="PS50188">
    <property type="entry name" value="B302_SPRY"/>
    <property type="match status" value="1"/>
</dbReference>
<gene>
    <name evidence="5" type="ORF">CPATCC_000220</name>
</gene>
<dbReference type="SMART" id="SM00119">
    <property type="entry name" value="HECTc"/>
    <property type="match status" value="1"/>
</dbReference>
<dbReference type="InterPro" id="IPR003877">
    <property type="entry name" value="SPRY_dom"/>
</dbReference>
<dbReference type="EMBL" id="CP044422">
    <property type="protein sequence ID" value="QOY43436.1"/>
    <property type="molecule type" value="Genomic_DNA"/>
</dbReference>
<dbReference type="InterPro" id="IPR043136">
    <property type="entry name" value="B30.2/SPRY_sf"/>
</dbReference>
<reference evidence="5 6" key="1">
    <citation type="submission" date="2019-09" db="EMBL/GenBank/DDBJ databases">
        <title>Consistent, comparative and evidence-based genome assembly and annotation for Cryptosporidium parvum, C. hominis and C. tyzzeri.</title>
        <authorList>
            <person name="Baptista R.P."/>
            <person name="Li Y."/>
            <person name="Sateriale A."/>
            <person name="Ansell B."/>
            <person name="Jex A."/>
            <person name="Sanders M."/>
            <person name="Brooks K."/>
            <person name="Tracey A."/>
            <person name="Berriman M."/>
            <person name="Striepen B."/>
            <person name="Cotton J.A."/>
            <person name="Kissinger J.C."/>
        </authorList>
    </citation>
    <scope>NUCLEOTIDE SEQUENCE [LARGE SCALE GENOMIC DNA]</scope>
    <source>
        <strain evidence="5 6">IOWA-ATCC</strain>
    </source>
</reference>
<evidence type="ECO:0000256" key="1">
    <source>
        <dbReference type="ARBA" id="ARBA00022786"/>
    </source>
</evidence>
<dbReference type="InterPro" id="IPR001870">
    <property type="entry name" value="B30.2/SPRY"/>
</dbReference>
<feature type="domain" description="B30.2/SPRY" evidence="3">
    <location>
        <begin position="1896"/>
        <end position="2117"/>
    </location>
</feature>
<evidence type="ECO:0000313" key="5">
    <source>
        <dbReference type="EMBL" id="QOY43436.1"/>
    </source>
</evidence>
<dbReference type="Gene3D" id="3.30.2160.10">
    <property type="entry name" value="Hect, E3 ligase catalytic domain"/>
    <property type="match status" value="1"/>
</dbReference>
<sequence length="4612" mass="538215">MGNNIDLITYEQSNYEVNELDKLYLQLGNYIGRKDENIYIRELLKYFLQNYYDLNPNIIEDWWKRREQLFLSVDELIWSNPKMFDDSLCELNFATEEMKTLTMTSNTKNKISKYLEKLNCIINDEFSIVGSFNWEEYIGIRLQCYVNLMITLRRLQLKLLDYDKNNYFGLNKLLFKTNQSSEDIFFLINKVFNENFVNLETYTKINQVFLKQKLTNNFKREKLNFIPEDEILNHFMNFTIPKSLDEIYKKNTSSSEIVLLVRCVLGYIWSYYKVIFLSNESVQNQIFLNVDNLFPKEIITGTTDKNAMLCLSEVIKTLLINIIFNSMISESNENLCLLEDLIKLVLQLGNNILLSVCENKSSMNKCFVFGSNKVTNSDLENKSLLMKMLENMFSEDGFFVSIVKICLIAISILTTGVNHFLAKNGQKESNANQNLSENYKNNVKNSQKCSYFSNDICIITIIMRLVSECKYLMQRLWNLYMFLSNEVNCCNSPDLIKEEIYCYGPMQFHSSPRNTFIVEFHEKHSIGTINDSQNKLNKKFELEVLEKHKYYWKLIRVQNASHIIILFDSNCSTEKNTDILEIFWSRENYSSDRINKNFNDLRSQYNESLFGKLSGPKHLWPKKPTIYEGNTLLVVFRTSIESLDQISDDKWGFRIYFQCHYWDQVIENKISHKISDNKTEFKHREILLYNLKEVFIFSAVAVSSSLSFMLRGPNIKRIERNFNEILDSLLFAGGLDINYEKEFPHFSNLKKSDLVPFNTGNKNLVTFADFNSHSMALIDSKNSMHGSLLKNGITLDKKVNNDLFYRFLPNIDEIKDQIINNLHWGFIVNFVLSLSSIIHYNAKKNHFNLSIELMNDKTFMKIVKNDSITARFGSEKLSMVVRSYISCYLHHLGLYYNIFQLCESLFNFGLGLERIIQLAWEFYSNNNLEHIYNDFLFEFIIKFILKQESCQPLLNVWTLGRKFRSWIIMEKHKIEINQPEEKIIYESRNSIETDFDGLLKSIICNTSLILNLVPFSGSKHASIYSKNDLNRSENFMDNLYEDASNNYDIGGSKYVFYPNRNICLVLESIIGFNKYELLLNKCYTEKSKSLVNFESNKDSVIDTKSSFLDYNELEKLNNSQVIREICDGIENLIKSANYFGKMKYNESEESFFGMDTVLCIRRFRAISRFEAFRILSTLFNDENINEFLLTSLIKSIRSMGEETLCFSPINNYNETGILESHTHNYLYFSSEYYKKDENHRTLEVHYSDNLVGCGKKVQKQVKDAYFKLLHSLINGKAVASKGAEILKMSLFAYFALKKAESYDFLKTGFPDRILYLMTGCNKSCELGNECIPSVSLGPYPVFLVYSIICLKCSLQENSAIKLSLIFSSFVGLSHSISISGEFKGQLTSRELWRISEIYFMGKILILTSKMTNFLKKIEISKTEQKIYLEYFKYIFNRRHNINSSIKSPELIDDLFVKFFYIKPSILSNIICRALDSSNQILHFYCIKFLWKFLPLTSTKDFLEQYSRRLIPNNYLIKSKTLEKLNYIDCFEGYLEKIGQSLVLFNSFEEESKIHPPAVLVNSLETGLLYSFNDQLGSLLDNNNRFINNNDDFYKNIIFLLRLIALYSEKNEQKYNEVSFKKIDLELIHMGFVQLLSEQIYKIPTLLDSLLNLDEHLKLEEVYRCIGMLAVIIDDYDFETHVGKLIHFQENQLIESKNEISKMGILISNNPLKKEYSILINDFKSIEVKKFSYNSINILNKTNISFPMKFIISKLNFDIIKIITSILKISFQYLSSLSTNIDNLEKYFSIKIMEYGATISNLEKKKLVALQIISMSLSFINMLIDNGYISTLNLSNDRNVNQLIELINAITKIGIVNLPSINEKDGISSNISIILSRRFIQRTLQKNQFSSSGYYPIFKKSTQADLLKNSPYTNIMLTLPTKWEIKNQCFYFKNKNTIIFNINHHLFQDKGNSTMFTANCYIPTLLSFYYFEINFSFSDEMPRHNELKTNFCFLSELDLAFCVCIGLYRDGCQKGISGSFGSYAYKNTGKLVHGCDEKEFSEQKVENFCIGDTVGCGIDFTNKVVFFTKNGRIIRYQSSQYTFMQESLCKKKSDYPKFNNVMGHFKPAIWIERSKYDFDTNKYLIVNANFGQELFKYKYINKLNSNNILSLENEELSIFRNNSEQLTFNNFLCNNYSELSKAELNRRTLAFELHEIINNDNFPLSVCIHALENCKDNLELAANWLLEKNFQNSSSTSIPSEFHFSSDSTNSGIKTCSDGTKCNKVIYSEKEYLIDKLISSKNKSTEYHSSKYFELINTFIFNKYNQELNFIKDNYFEISKYFLIFGSFGENPLHRIENYVLTNYSQNVNIQNYLSGDIWFNSQFDFQGYDRKNLPSEFVEQQISNLTLQLLHKRNSFTGASFSQKTKKNSFLPGTIVEIAQNFKYWICGVEENDCFASEIISMKSMGTIIDLNNSPKCRIIYFLRKLSKFTGVVWSCSQITNSTLVQFFDYYSLVYYLVNLPSNFLIETSTNIGLSNERVTYNKGTKLKAFQDYIENIFSSNIHNENGRTFFYGRLPQVFHLYFKFELIKCIQSTREAISKNLNKVHKYLFGQSNHKRLNSLENILQIFKLVFGSKCPKISDYFVPMYTKERLFSIYYTNLLNQENMIGYTRFLEEFPKKETIKFTDIILREYISTIKAGIYSEIPIIKIETTHPCECLIDKKYDISFKDCDYFFAIFDPLCEISSDNLSFFKITFNDCLDGKKITLLKATGRGLSGCKLVIPTNLFTIYLVTSSQNNNKYGIKACFIPMRYSISDYKLMENKNIHFSYILLDLILKNVGNNIDITHIKKIVEILLFVLFEIHIPKQIYSCKQISNKNISSFSSKEEKVIPIQNSFIHIVQQLINIFIKYPEVICNISQKSIVILDYLNTFFNIVYLIQMDQLQIVTNHGRNVNIKYCIMLQLHYLLFFYKNNKMDFLINNKYSRESNFGKLSNFTLSKLSLELQIQHNLIAELNLAVHDSKIKYYHKNKNVLYNIPDTEIYSLKKYNQKETVSNFLLNGDIKTHNLITIGKKSIFNFCKWYNIISTSNISIQAFISSINYIYAEKFRTENENFPIKNFYSNKGNDSHLFDLEESKSYSYYYEPNTPLVLIEKLGEVQISILSAMIIIPFETMSSNNSSLSIDISQFIRECLELMDNKLLLLPKNRLLWLNDQALKSTLSQFDQPIKILNNPILIDYSLKRVLTDEVIISKNVTFTSNDLVVLTTSTLDDTQDRVKLLWDILIHLKNKDDSKLLSNNVITWMEDWEDKFISTKVKDNDSFDPRIYVEYLNTYSFPKIKKKDILDSSKQHDKKTKFNSLLESQPIQLMREFFVKLYSESIFQRKYWPVFIGTIPICDLEPSNHYSSSSLDYNQRHSENKSICDSQSFVSNLREMNAPCSVSFWLFPINLDKYQDKFSISNNKKFEIYKNKINGDFEECNLFETKIFEYNKDGKWKLIAYRGITVSTISFWITDMGNLGIIVNSPNKNYPLNLMLNNNTANNHSQVSETLTFSSFIQNKSSAIEFHTTIIISNRKINLDQWNHITVTIGSEKKTENFSNSRIDNSYSVKLYINGLFDECKNIPTENIPLIGGDLPWIIGCHKYLRTDSLNNYVSQSAQDDSLIKEIPNIFLGQDISSSKLLRYLGSNKNYLKLVTGEPLFGLVANFIVIHFEWEIENIHDYIKKTFDEILFQDELDEMNNSEDLLNNSNPKIARTCSNSKFRNSSKYSKTLLHVFSNNWKNKPIVSHFNNIWQQEYINIKINSNKEVKTEEVNREKELLNISIPKIFMNNNIFNRKMHIKLDIVVLEKLEIISYEELIKKNRKTKRSMDKCSCKDSPIDTIVIIEKNNFEGSLFVLRLKYLNNLFSDLVLNKLKKELDAIFEREVRTPNNDSFSNNVNHNLNILHDTYSNHDIIKKFEHYCNFNSKNTNNIFIQKGSIAEYIENKQNTELEELENIQFNEISSKEVHEIIPSVGEYINFLFNEIKLSEPIFPILNDLKPSIFEEKVGCQNCKVVILNYLNICNTILKRISILFVSIFSFIEIVSPRPSIFKYSWLKMTRRYLSLSLKEVLINLCLTITEDSKADGKVRVAINRTKSIIRNKEILYFDDQFIFDSVFGQLYIILEKVPIYRLRCKKRPWYVIYEGEGGIDAGGIYRDLLSHICLELQSDKLPLFVVCPNSYGYGENQFYFVPNPSLGKKFTFNDSFKVEKNTNTNLKDINTEKKIKYGNSGGCIKLIYDSLYTFIGRLMGISIRTQIPLNLDIPNIIWKLILGESVSLNDLKQIDWYSVKFYLKLKQIECNWKNSDIKDKSRKGLILEEFDSLQLNWSCLNINGEVVELKLDGEKIPVRIDELGKYCNLFKEYKLEREFLHATNNIRKGITEIIPENILELQTCEELERLICGNPSLDIDELKQHTKYTGYSSNDKIINWFWDVLSELTVLQQQMFLRFVWGRSRLPSKGAQWECNMEIVRVYASENTIHGGGTIVENIDRIPSFSNLNSEEFDYIEDELEHDNDQLNTELIDQTYFREQSTSNITSGDLSVHGNKEDHLLPTSHTCFFQLELPGYSSKKILKEKLLYAITEGVAIDIDNVVLDNN</sequence>
<dbReference type="Gene3D" id="2.60.120.920">
    <property type="match status" value="1"/>
</dbReference>
<evidence type="ECO:0008006" key="7">
    <source>
        <dbReference type="Google" id="ProtNLM"/>
    </source>
</evidence>
<feature type="domain" description="HECT" evidence="4">
    <location>
        <begin position="4151"/>
        <end position="4605"/>
    </location>
</feature>
<dbReference type="InterPro" id="IPR000569">
    <property type="entry name" value="HECT_dom"/>
</dbReference>
<accession>A0A7S7RI00</accession>
<feature type="active site" description="Glycyl thioester intermediate" evidence="2">
    <location>
        <position position="4573"/>
    </location>
</feature>
<dbReference type="InterPro" id="IPR042469">
    <property type="entry name" value="HECTD3"/>
</dbReference>
<dbReference type="Proteomes" id="UP000593906">
    <property type="component" value="Chromosome 1"/>
</dbReference>
<evidence type="ECO:0000259" key="3">
    <source>
        <dbReference type="PROSITE" id="PS50188"/>
    </source>
</evidence>
<dbReference type="Gene3D" id="3.90.1750.10">
    <property type="entry name" value="Hect, E3 ligase catalytic domains"/>
    <property type="match status" value="1"/>
</dbReference>
<proteinExistence type="predicted"/>
<dbReference type="CDD" id="cd12885">
    <property type="entry name" value="SPRY_RanBP_like"/>
    <property type="match status" value="1"/>
</dbReference>
<evidence type="ECO:0000313" key="6">
    <source>
        <dbReference type="Proteomes" id="UP000593906"/>
    </source>
</evidence>
<dbReference type="InterPro" id="IPR035983">
    <property type="entry name" value="Hect_E3_ubiquitin_ligase"/>
</dbReference>
<dbReference type="Pfam" id="PF00622">
    <property type="entry name" value="SPRY"/>
    <property type="match status" value="1"/>
</dbReference>
<dbReference type="VEuPathDB" id="CryptoDB:CPATCC_0037430"/>
<keyword evidence="1 2" id="KW-0833">Ubl conjugation pathway</keyword>
<evidence type="ECO:0000259" key="4">
    <source>
        <dbReference type="PROSITE" id="PS50237"/>
    </source>
</evidence>
<evidence type="ECO:0000256" key="2">
    <source>
        <dbReference type="PROSITE-ProRule" id="PRU00104"/>
    </source>
</evidence>
<dbReference type="SUPFAM" id="SSF49899">
    <property type="entry name" value="Concanavalin A-like lectins/glucanases"/>
    <property type="match status" value="1"/>
</dbReference>